<name>A0A0M8ZTB8_9HYME</name>
<gene>
    <name evidence="1" type="ORF">WN51_02134</name>
</gene>
<keyword evidence="2" id="KW-1185">Reference proteome</keyword>
<reference evidence="1 2" key="1">
    <citation type="submission" date="2015-07" db="EMBL/GenBank/DDBJ databases">
        <title>The genome of Melipona quadrifasciata.</title>
        <authorList>
            <person name="Pan H."/>
            <person name="Kapheim K."/>
        </authorList>
    </citation>
    <scope>NUCLEOTIDE SEQUENCE [LARGE SCALE GENOMIC DNA]</scope>
    <source>
        <strain evidence="1">0111107301</strain>
        <tissue evidence="1">Whole body</tissue>
    </source>
</reference>
<sequence length="67" mass="7652">MTTRGNGRECPGHVAVRLLGLFHSLPRFALGRFQPPFPLLSKECPTPFHFCPTHRTLYVTHPIPPFR</sequence>
<dbReference type="Proteomes" id="UP000053105">
    <property type="component" value="Unassembled WGS sequence"/>
</dbReference>
<protein>
    <submittedName>
        <fullName evidence="1">Uncharacterized protein</fullName>
    </submittedName>
</protein>
<organism evidence="1 2">
    <name type="scientific">Melipona quadrifasciata</name>
    <dbReference type="NCBI Taxonomy" id="166423"/>
    <lineage>
        <taxon>Eukaryota</taxon>
        <taxon>Metazoa</taxon>
        <taxon>Ecdysozoa</taxon>
        <taxon>Arthropoda</taxon>
        <taxon>Hexapoda</taxon>
        <taxon>Insecta</taxon>
        <taxon>Pterygota</taxon>
        <taxon>Neoptera</taxon>
        <taxon>Endopterygota</taxon>
        <taxon>Hymenoptera</taxon>
        <taxon>Apocrita</taxon>
        <taxon>Aculeata</taxon>
        <taxon>Apoidea</taxon>
        <taxon>Anthophila</taxon>
        <taxon>Apidae</taxon>
        <taxon>Melipona</taxon>
    </lineage>
</organism>
<evidence type="ECO:0000313" key="2">
    <source>
        <dbReference type="Proteomes" id="UP000053105"/>
    </source>
</evidence>
<accession>A0A0M8ZTB8</accession>
<dbReference type="EMBL" id="KQ435851">
    <property type="protein sequence ID" value="KOX70710.1"/>
    <property type="molecule type" value="Genomic_DNA"/>
</dbReference>
<dbReference type="AlphaFoldDB" id="A0A0M8ZTB8"/>
<evidence type="ECO:0000313" key="1">
    <source>
        <dbReference type="EMBL" id="KOX70710.1"/>
    </source>
</evidence>
<proteinExistence type="predicted"/>
<dbReference type="OrthoDB" id="10564172at2759"/>